<dbReference type="InterPro" id="IPR029057">
    <property type="entry name" value="PRTase-like"/>
</dbReference>
<sequence>MLFTNRQEAGQKLAAALLKYKTDNPIILALPRGGVPVAYEVARKLKAPLDVLTVRKLGAPGHAEFGIGAIAPDKIRILDETLIKNLEITPQEINYITEMEEQELIRRQKLYRENKPKPNYFGKSVIIVDDGLATGITLKAAVKAVVRDDPKKIIAAVPVCDQKSFQDLRKFVRPRVDEVICLTSLLNIQSVGLWYHDFHEVSDTEVKHYLDINH</sequence>
<dbReference type="Gene3D" id="3.30.1310.20">
    <property type="entry name" value="PRTase-like"/>
    <property type="match status" value="1"/>
</dbReference>
<dbReference type="Gene3D" id="3.40.50.2020">
    <property type="match status" value="1"/>
</dbReference>
<dbReference type="Proteomes" id="UP000178681">
    <property type="component" value="Unassembled WGS sequence"/>
</dbReference>
<dbReference type="STRING" id="1798377.A2872_03155"/>
<dbReference type="AlphaFoldDB" id="A0A1F5Z055"/>
<feature type="domain" description="Phosphoribosyltransferase" evidence="1">
    <location>
        <begin position="11"/>
        <end position="168"/>
    </location>
</feature>
<dbReference type="Pfam" id="PF00156">
    <property type="entry name" value="Pribosyltran"/>
    <property type="match status" value="1"/>
</dbReference>
<protein>
    <recommendedName>
        <fullName evidence="1">Phosphoribosyltransferase domain-containing protein</fullName>
    </recommendedName>
</protein>
<proteinExistence type="predicted"/>
<dbReference type="InterPro" id="IPR000836">
    <property type="entry name" value="PRTase_dom"/>
</dbReference>
<dbReference type="SUPFAM" id="SSF53271">
    <property type="entry name" value="PRTase-like"/>
    <property type="match status" value="1"/>
</dbReference>
<name>A0A1F5Z055_9BACT</name>
<organism evidence="2 3">
    <name type="scientific">Candidatus Gottesmanbacteria bacterium RIFCSPHIGHO2_01_FULL_42_12</name>
    <dbReference type="NCBI Taxonomy" id="1798377"/>
    <lineage>
        <taxon>Bacteria</taxon>
        <taxon>Candidatus Gottesmaniibacteriota</taxon>
    </lineage>
</organism>
<dbReference type="CDD" id="cd06223">
    <property type="entry name" value="PRTases_typeI"/>
    <property type="match status" value="1"/>
</dbReference>
<gene>
    <name evidence="2" type="ORF">A2872_03155</name>
</gene>
<evidence type="ECO:0000313" key="3">
    <source>
        <dbReference type="Proteomes" id="UP000178681"/>
    </source>
</evidence>
<dbReference type="EMBL" id="MFJG01000027">
    <property type="protein sequence ID" value="OGG05839.1"/>
    <property type="molecule type" value="Genomic_DNA"/>
</dbReference>
<evidence type="ECO:0000259" key="1">
    <source>
        <dbReference type="Pfam" id="PF00156"/>
    </source>
</evidence>
<accession>A0A1F5Z055</accession>
<evidence type="ECO:0000313" key="2">
    <source>
        <dbReference type="EMBL" id="OGG05839.1"/>
    </source>
</evidence>
<comment type="caution">
    <text evidence="2">The sequence shown here is derived from an EMBL/GenBank/DDBJ whole genome shotgun (WGS) entry which is preliminary data.</text>
</comment>
<reference evidence="2 3" key="1">
    <citation type="journal article" date="2016" name="Nat. Commun.">
        <title>Thousands of microbial genomes shed light on interconnected biogeochemical processes in an aquifer system.</title>
        <authorList>
            <person name="Anantharaman K."/>
            <person name="Brown C.T."/>
            <person name="Hug L.A."/>
            <person name="Sharon I."/>
            <person name="Castelle C.J."/>
            <person name="Probst A.J."/>
            <person name="Thomas B.C."/>
            <person name="Singh A."/>
            <person name="Wilkins M.J."/>
            <person name="Karaoz U."/>
            <person name="Brodie E.L."/>
            <person name="Williams K.H."/>
            <person name="Hubbard S.S."/>
            <person name="Banfield J.F."/>
        </authorList>
    </citation>
    <scope>NUCLEOTIDE SEQUENCE [LARGE SCALE GENOMIC DNA]</scope>
</reference>